<name>A0A146KB73_9EUKA</name>
<feature type="domain" description="Cyclin C-terminal" evidence="1">
    <location>
        <begin position="184"/>
        <end position="303"/>
    </location>
</feature>
<dbReference type="EMBL" id="GDID01003088">
    <property type="protein sequence ID" value="JAP93518.1"/>
    <property type="molecule type" value="Transcribed_RNA"/>
</dbReference>
<dbReference type="InterPro" id="IPR036915">
    <property type="entry name" value="Cyclin-like_sf"/>
</dbReference>
<evidence type="ECO:0000259" key="1">
    <source>
        <dbReference type="SMART" id="SM01332"/>
    </source>
</evidence>
<feature type="non-terminal residue" evidence="2">
    <location>
        <position position="1"/>
    </location>
</feature>
<sequence>IINQFQFIRSPLSNVEISDTGSKVSVNLLPLNEIEIENDIIPDNIYKPNDHYQALLGMRNLRKYQQQNMYQDFSSEALKKCQEILVLVAKSHNSLRLRESNFYMQCALMHRLLQKLDPSDPDIFQYLCALMFLTHKFEPTGGQIYKCETMIQRLFGRDTRVRKERIFDLEEQVFQLLDYNLNVVTPYDFIHLFSECAQLTPQQVNLALFLSSLAIMNLKCQNCHPCKVAGAIIMLVLQKNSQSWNQSLKFWSGLQPSTFEDERQAVLQLWVESSLETRNGRPSFITLKYKDSRKYQVSLEEPVIE</sequence>
<reference evidence="2" key="1">
    <citation type="submission" date="2015-07" db="EMBL/GenBank/DDBJ databases">
        <title>Adaptation to a free-living lifestyle via gene acquisitions in the diplomonad Trepomonas sp. PC1.</title>
        <authorList>
            <person name="Xu F."/>
            <person name="Jerlstrom-Hultqvist J."/>
            <person name="Kolisko M."/>
            <person name="Simpson A.G.B."/>
            <person name="Roger A.J."/>
            <person name="Svard S.G."/>
            <person name="Andersson J.O."/>
        </authorList>
    </citation>
    <scope>NUCLEOTIDE SEQUENCE</scope>
    <source>
        <strain evidence="2">PC1</strain>
    </source>
</reference>
<proteinExistence type="predicted"/>
<accession>A0A146KB73</accession>
<protein>
    <submittedName>
        <fullName evidence="2">Cyclin</fullName>
    </submittedName>
</protein>
<dbReference type="Gene3D" id="1.10.472.10">
    <property type="entry name" value="Cyclin-like"/>
    <property type="match status" value="2"/>
</dbReference>
<dbReference type="Pfam" id="PF02984">
    <property type="entry name" value="Cyclin_C"/>
    <property type="match status" value="1"/>
</dbReference>
<dbReference type="AlphaFoldDB" id="A0A146KB73"/>
<dbReference type="SUPFAM" id="SSF47954">
    <property type="entry name" value="Cyclin-like"/>
    <property type="match status" value="2"/>
</dbReference>
<organism evidence="2">
    <name type="scientific">Trepomonas sp. PC1</name>
    <dbReference type="NCBI Taxonomy" id="1076344"/>
    <lineage>
        <taxon>Eukaryota</taxon>
        <taxon>Metamonada</taxon>
        <taxon>Diplomonadida</taxon>
        <taxon>Hexamitidae</taxon>
        <taxon>Hexamitinae</taxon>
        <taxon>Trepomonas</taxon>
    </lineage>
</organism>
<dbReference type="SMART" id="SM01332">
    <property type="entry name" value="Cyclin_C"/>
    <property type="match status" value="1"/>
</dbReference>
<dbReference type="InterPro" id="IPR004367">
    <property type="entry name" value="Cyclin_C-dom"/>
</dbReference>
<evidence type="ECO:0000313" key="2">
    <source>
        <dbReference type="EMBL" id="JAP93518.1"/>
    </source>
</evidence>
<gene>
    <name evidence="2" type="ORF">TPC1_14178</name>
</gene>